<keyword evidence="12" id="KW-1185">Reference proteome</keyword>
<dbReference type="STRING" id="244447.ENSCSEP00000016001"/>
<evidence type="ECO:0000256" key="6">
    <source>
        <dbReference type="ARBA" id="ARBA00023170"/>
    </source>
</evidence>
<dbReference type="GO" id="GO:0009897">
    <property type="term" value="C:external side of plasma membrane"/>
    <property type="evidence" value="ECO:0007669"/>
    <property type="project" value="TreeGrafter"/>
</dbReference>
<dbReference type="SMART" id="SM00907">
    <property type="entry name" value="GDNF"/>
    <property type="match status" value="2"/>
</dbReference>
<keyword evidence="4 9" id="KW-0732">Signal</keyword>
<feature type="signal peptide" evidence="9">
    <location>
        <begin position="1"/>
        <end position="22"/>
    </location>
</feature>
<dbReference type="InterPro" id="IPR003438">
    <property type="entry name" value="GDNF_rcpt"/>
</dbReference>
<feature type="domain" description="GDNF/GAS1" evidence="10">
    <location>
        <begin position="226"/>
        <end position="324"/>
    </location>
</feature>
<dbReference type="PANTHER" id="PTHR10269:SF1">
    <property type="entry name" value="GDNF FAMILY RECEPTOR ALPHA-LIKE"/>
    <property type="match status" value="1"/>
</dbReference>
<dbReference type="GO" id="GO:0007399">
    <property type="term" value="P:nervous system development"/>
    <property type="evidence" value="ECO:0007669"/>
    <property type="project" value="TreeGrafter"/>
</dbReference>
<dbReference type="Proteomes" id="UP000265120">
    <property type="component" value="Chromosome 12"/>
</dbReference>
<reference evidence="11 12" key="1">
    <citation type="journal article" date="2014" name="Nat. Genet.">
        <title>Whole-genome sequence of a flatfish provides insights into ZW sex chromosome evolution and adaptation to a benthic lifestyle.</title>
        <authorList>
            <person name="Chen S."/>
            <person name="Zhang G."/>
            <person name="Shao C."/>
            <person name="Huang Q."/>
            <person name="Liu G."/>
            <person name="Zhang P."/>
            <person name="Song W."/>
            <person name="An N."/>
            <person name="Chalopin D."/>
            <person name="Volff J.N."/>
            <person name="Hong Y."/>
            <person name="Li Q."/>
            <person name="Sha Z."/>
            <person name="Zhou H."/>
            <person name="Xie M."/>
            <person name="Yu Q."/>
            <person name="Liu Y."/>
            <person name="Xiang H."/>
            <person name="Wang N."/>
            <person name="Wu K."/>
            <person name="Yang C."/>
            <person name="Zhou Q."/>
            <person name="Liao X."/>
            <person name="Yang L."/>
            <person name="Hu Q."/>
            <person name="Zhang J."/>
            <person name="Meng L."/>
            <person name="Jin L."/>
            <person name="Tian Y."/>
            <person name="Lian J."/>
            <person name="Yang J."/>
            <person name="Miao G."/>
            <person name="Liu S."/>
            <person name="Liang Z."/>
            <person name="Yan F."/>
            <person name="Li Y."/>
            <person name="Sun B."/>
            <person name="Zhang H."/>
            <person name="Zhang J."/>
            <person name="Zhu Y."/>
            <person name="Du M."/>
            <person name="Zhao Y."/>
            <person name="Schartl M."/>
            <person name="Tang Q."/>
            <person name="Wang J."/>
        </authorList>
    </citation>
    <scope>NUCLEOTIDE SEQUENCE</scope>
</reference>
<protein>
    <recommendedName>
        <fullName evidence="10">GDNF/GAS1 domain-containing protein</fullName>
    </recommendedName>
</protein>
<keyword evidence="3" id="KW-1003">Cell membrane</keyword>
<feature type="domain" description="GDNF/GAS1" evidence="10">
    <location>
        <begin position="142"/>
        <end position="219"/>
    </location>
</feature>
<keyword evidence="8" id="KW-0812">Transmembrane</keyword>
<keyword evidence="6" id="KW-0675">Receptor</keyword>
<evidence type="ECO:0000313" key="12">
    <source>
        <dbReference type="Proteomes" id="UP000265120"/>
    </source>
</evidence>
<dbReference type="InParanoid" id="A0A3P8VRU3"/>
<dbReference type="GeneTree" id="ENSGT00730000111274"/>
<evidence type="ECO:0000256" key="7">
    <source>
        <dbReference type="ARBA" id="ARBA00023180"/>
    </source>
</evidence>
<accession>A0A3P8VRU3</accession>
<feature type="chain" id="PRO_5018246720" description="GDNF/GAS1 domain-containing protein" evidence="9">
    <location>
        <begin position="23"/>
        <end position="400"/>
    </location>
</feature>
<evidence type="ECO:0000256" key="4">
    <source>
        <dbReference type="ARBA" id="ARBA00022729"/>
    </source>
</evidence>
<dbReference type="SUPFAM" id="SSF110035">
    <property type="entry name" value="GDNF receptor-like"/>
    <property type="match status" value="2"/>
</dbReference>
<dbReference type="GO" id="GO:0038023">
    <property type="term" value="F:signaling receptor activity"/>
    <property type="evidence" value="ECO:0007669"/>
    <property type="project" value="InterPro"/>
</dbReference>
<evidence type="ECO:0000256" key="9">
    <source>
        <dbReference type="SAM" id="SignalP"/>
    </source>
</evidence>
<evidence type="ECO:0000256" key="8">
    <source>
        <dbReference type="SAM" id="Phobius"/>
    </source>
</evidence>
<keyword evidence="5 8" id="KW-0472">Membrane</keyword>
<dbReference type="InterPro" id="IPR037193">
    <property type="entry name" value="GDNF_alpha"/>
</dbReference>
<proteinExistence type="inferred from homology"/>
<dbReference type="InterPro" id="IPR016017">
    <property type="entry name" value="GDNF/GAS1"/>
</dbReference>
<dbReference type="AlphaFoldDB" id="A0A3P8VRU3"/>
<reference evidence="11" key="2">
    <citation type="submission" date="2025-08" db="UniProtKB">
        <authorList>
            <consortium name="Ensembl"/>
        </authorList>
    </citation>
    <scope>IDENTIFICATION</scope>
</reference>
<sequence length="400" mass="44386">MMTLTQLQAAAILGIVLPLMSGLSLPNSECSTAVHNFISNLCKNEEARLNHERPNVLENSSREECQIKGSGLCNLTVQTVLDQYPTLQRCVCAGQEEELCESIQALATQCLRRTGTRKKRRTVMDWSSSSLISYEYIGSGSCFDRMRVCLSDAVCNKYLASVLQACGAEACDGDNCQQVSGDFRGSMPQNVAEMLLMCECEATDQSCLQMKKALHSGTCGGETLICQETVQRCLTDTNCRSLLKKFQAKCWSFEYLDCGDGDFVGSDCLTSMDPAHILGADPECKQAFTATLGSVLHAPCSCKGMQGKEQQTCHRIHDVFHNRSLFLPSRKSQRGLFESQEREDAEQSQTWSQDYILYAFAVALFVGTLILLPLAVVINIWVLRKRDGRKFQPPHKSVIF</sequence>
<reference evidence="11" key="3">
    <citation type="submission" date="2025-09" db="UniProtKB">
        <authorList>
            <consortium name="Ensembl"/>
        </authorList>
    </citation>
    <scope>IDENTIFICATION</scope>
</reference>
<keyword evidence="8" id="KW-1133">Transmembrane helix</keyword>
<evidence type="ECO:0000256" key="5">
    <source>
        <dbReference type="ARBA" id="ARBA00023136"/>
    </source>
</evidence>
<evidence type="ECO:0000256" key="1">
    <source>
        <dbReference type="ARBA" id="ARBA00004236"/>
    </source>
</evidence>
<name>A0A3P8VRU3_CYNSE</name>
<dbReference type="Pfam" id="PF02351">
    <property type="entry name" value="GDNF"/>
    <property type="match status" value="2"/>
</dbReference>
<organism evidence="11 12">
    <name type="scientific">Cynoglossus semilaevis</name>
    <name type="common">Tongue sole</name>
    <dbReference type="NCBI Taxonomy" id="244447"/>
    <lineage>
        <taxon>Eukaryota</taxon>
        <taxon>Metazoa</taxon>
        <taxon>Chordata</taxon>
        <taxon>Craniata</taxon>
        <taxon>Vertebrata</taxon>
        <taxon>Euteleostomi</taxon>
        <taxon>Actinopterygii</taxon>
        <taxon>Neopterygii</taxon>
        <taxon>Teleostei</taxon>
        <taxon>Neoteleostei</taxon>
        <taxon>Acanthomorphata</taxon>
        <taxon>Carangaria</taxon>
        <taxon>Pleuronectiformes</taxon>
        <taxon>Pleuronectoidei</taxon>
        <taxon>Cynoglossidae</taxon>
        <taxon>Cynoglossinae</taxon>
        <taxon>Cynoglossus</taxon>
    </lineage>
</organism>
<feature type="transmembrane region" description="Helical" evidence="8">
    <location>
        <begin position="355"/>
        <end position="382"/>
    </location>
</feature>
<dbReference type="Ensembl" id="ENSCSET00000016204.1">
    <property type="protein sequence ID" value="ENSCSEP00000016001.1"/>
    <property type="gene ID" value="ENSCSEG00000010281.1"/>
</dbReference>
<evidence type="ECO:0000313" key="11">
    <source>
        <dbReference type="Ensembl" id="ENSCSEP00000016001.1"/>
    </source>
</evidence>
<dbReference type="PANTHER" id="PTHR10269">
    <property type="entry name" value="GDNF RECEPTOR ALPHA"/>
    <property type="match status" value="1"/>
</dbReference>
<evidence type="ECO:0000256" key="2">
    <source>
        <dbReference type="ARBA" id="ARBA00005961"/>
    </source>
</evidence>
<comment type="similarity">
    <text evidence="2">Belongs to the GDNFR family.</text>
</comment>
<dbReference type="GO" id="GO:0007169">
    <property type="term" value="P:cell surface receptor protein tyrosine kinase signaling pathway"/>
    <property type="evidence" value="ECO:0007669"/>
    <property type="project" value="UniProtKB-ARBA"/>
</dbReference>
<evidence type="ECO:0000256" key="3">
    <source>
        <dbReference type="ARBA" id="ARBA00022475"/>
    </source>
</evidence>
<evidence type="ECO:0000259" key="10">
    <source>
        <dbReference type="SMART" id="SM00907"/>
    </source>
</evidence>
<comment type="subcellular location">
    <subcellularLocation>
        <location evidence="1">Cell membrane</location>
    </subcellularLocation>
</comment>
<dbReference type="GO" id="GO:0043235">
    <property type="term" value="C:receptor complex"/>
    <property type="evidence" value="ECO:0007669"/>
    <property type="project" value="TreeGrafter"/>
</dbReference>
<keyword evidence="7" id="KW-0325">Glycoprotein</keyword>